<organism evidence="1 2">
    <name type="scientific">Macroventuria anomochaeta</name>
    <dbReference type="NCBI Taxonomy" id="301207"/>
    <lineage>
        <taxon>Eukaryota</taxon>
        <taxon>Fungi</taxon>
        <taxon>Dikarya</taxon>
        <taxon>Ascomycota</taxon>
        <taxon>Pezizomycotina</taxon>
        <taxon>Dothideomycetes</taxon>
        <taxon>Pleosporomycetidae</taxon>
        <taxon>Pleosporales</taxon>
        <taxon>Pleosporineae</taxon>
        <taxon>Didymellaceae</taxon>
        <taxon>Macroventuria</taxon>
    </lineage>
</organism>
<sequence length="727" mass="81678">MSFGFSPSDVVKLVEVSTRVYLAFKDANENSEVQVEGLVREFTAFHHCLVELDELMREYGKPLPFPFDDFKDTIDRCEKSIKPYADNLIDKKMNFTKMVYTIKYMGKEKEIDGLRKQISGHYQALQMCISFLQLRLHLEATKQTQRLLDTAPFRSMSLGGQWYTSNAFANASRTDTRALPAMDDADGLFQEWLVFSRWLKSENDRIAQEAGLTRPLSLGDTPAAAPSGDAQTAAVLYHLRRELEDAIVIEENRAKRAAVERRTHLAPSDAVRQEVRNLPPVPQRTYTLDTEFSGMFSGFDANPNMSESTATLRPGDTTPSPTASPGAALHDQSYFGQLPTGRVPSISTSESNFATSPTSMRSGPITADTTPELDSSHPLHSRFSVTSLITLALGDSALEWKRLCHKVQVERRTSSGPPESRECDIHWRHNEDTGLAIRSVYRSGGTVKVWTMQSFPATGPSIPLTTSYPDGDVSIDFPRASHGRLDKRCTDIKYTFGGQEATVKLQSLLYTNNGKDAAELLFDRCVLTVSSNLNKPECRRKNVRLWKRSEEHNGRMVDILVLLFYTSALPDERAHWVEEPHYAFQWLTDDVYKKSSDKVTLVFSKEPGRWNRDKLFQRRKSSSASTMSATDANSIRRDSGQSTRSPPPSPGIPSLVRSGTHTSVASTTSNRSSRSLFGRSGHSRIGDLNRFQYSELEIKFQSKSDRNDFIAVWQQHVKQLISPLSKD</sequence>
<reference evidence="1" key="1">
    <citation type="journal article" date="2020" name="Stud. Mycol.">
        <title>101 Dothideomycetes genomes: a test case for predicting lifestyles and emergence of pathogens.</title>
        <authorList>
            <person name="Haridas S."/>
            <person name="Albert R."/>
            <person name="Binder M."/>
            <person name="Bloem J."/>
            <person name="Labutti K."/>
            <person name="Salamov A."/>
            <person name="Andreopoulos B."/>
            <person name="Baker S."/>
            <person name="Barry K."/>
            <person name="Bills G."/>
            <person name="Bluhm B."/>
            <person name="Cannon C."/>
            <person name="Castanera R."/>
            <person name="Culley D."/>
            <person name="Daum C."/>
            <person name="Ezra D."/>
            <person name="Gonzalez J."/>
            <person name="Henrissat B."/>
            <person name="Kuo A."/>
            <person name="Liang C."/>
            <person name="Lipzen A."/>
            <person name="Lutzoni F."/>
            <person name="Magnuson J."/>
            <person name="Mondo S."/>
            <person name="Nolan M."/>
            <person name="Ohm R."/>
            <person name="Pangilinan J."/>
            <person name="Park H.-J."/>
            <person name="Ramirez L."/>
            <person name="Alfaro M."/>
            <person name="Sun H."/>
            <person name="Tritt A."/>
            <person name="Yoshinaga Y."/>
            <person name="Zwiers L.-H."/>
            <person name="Turgeon B."/>
            <person name="Goodwin S."/>
            <person name="Spatafora J."/>
            <person name="Crous P."/>
            <person name="Grigoriev I."/>
        </authorList>
    </citation>
    <scope>NUCLEOTIDE SEQUENCE</scope>
    <source>
        <strain evidence="1">CBS 525.71</strain>
    </source>
</reference>
<dbReference type="EMBL" id="MU006731">
    <property type="protein sequence ID" value="KAF2624441.1"/>
    <property type="molecule type" value="Genomic_DNA"/>
</dbReference>
<keyword evidence="2" id="KW-1185">Reference proteome</keyword>
<evidence type="ECO:0000313" key="1">
    <source>
        <dbReference type="EMBL" id="KAF2624441.1"/>
    </source>
</evidence>
<protein>
    <submittedName>
        <fullName evidence="1">Uncharacterized protein</fullName>
    </submittedName>
</protein>
<accession>A0ACB6RQX0</accession>
<proteinExistence type="predicted"/>
<comment type="caution">
    <text evidence="1">The sequence shown here is derived from an EMBL/GenBank/DDBJ whole genome shotgun (WGS) entry which is preliminary data.</text>
</comment>
<dbReference type="Proteomes" id="UP000799754">
    <property type="component" value="Unassembled WGS sequence"/>
</dbReference>
<gene>
    <name evidence="1" type="ORF">BU25DRAFT_161267</name>
</gene>
<evidence type="ECO:0000313" key="2">
    <source>
        <dbReference type="Proteomes" id="UP000799754"/>
    </source>
</evidence>
<name>A0ACB6RQX0_9PLEO</name>